<evidence type="ECO:0000313" key="3">
    <source>
        <dbReference type="Proteomes" id="UP000256686"/>
    </source>
</evidence>
<dbReference type="Proteomes" id="UP000256686">
    <property type="component" value="Unassembled WGS sequence"/>
</dbReference>
<feature type="domain" description="DUF2272" evidence="1">
    <location>
        <begin position="48"/>
        <end position="180"/>
    </location>
</feature>
<sequence>MATSIFTKKLIDTAYQQYQLYKSMDEADDKLFRQIRKYYEDLDFNFTSSVTEPWSAVFISWCVLKAGANATEFKFSLAHSKFVHKAIQNTIQNTGVFKGRRLDEYHPKIGDIIQNNRGNSEFDYNYARDHSGYQSHSAIVIEVGEDHKGKYLLTIGGNESDSVRMKEIRLDRNGFIKQRDINPYISIIENLK</sequence>
<dbReference type="InterPro" id="IPR019262">
    <property type="entry name" value="DUF2272"/>
</dbReference>
<dbReference type="RefSeq" id="WP_115973417.1">
    <property type="nucleotide sequence ID" value="NZ_QNVT01000034.1"/>
</dbReference>
<proteinExistence type="predicted"/>
<gene>
    <name evidence="2" type="ORF">DRF65_24925</name>
</gene>
<dbReference type="Pfam" id="PF10030">
    <property type="entry name" value="DUF2272"/>
    <property type="match status" value="1"/>
</dbReference>
<reference evidence="3" key="1">
    <citation type="submission" date="2018-06" db="EMBL/GenBank/DDBJ databases">
        <authorList>
            <person name="Lum Nde A."/>
            <person name="Hugo C."/>
        </authorList>
    </citation>
    <scope>NUCLEOTIDE SEQUENCE [LARGE SCALE GENOMIC DNA]</scope>
    <source>
        <strain evidence="3">1_F178</strain>
    </source>
</reference>
<name>A0A3D9C2F2_9FLAO</name>
<organism evidence="2 3">
    <name type="scientific">Chryseobacterium pennae</name>
    <dbReference type="NCBI Taxonomy" id="2258962"/>
    <lineage>
        <taxon>Bacteria</taxon>
        <taxon>Pseudomonadati</taxon>
        <taxon>Bacteroidota</taxon>
        <taxon>Flavobacteriia</taxon>
        <taxon>Flavobacteriales</taxon>
        <taxon>Weeksellaceae</taxon>
        <taxon>Chryseobacterium group</taxon>
        <taxon>Chryseobacterium</taxon>
    </lineage>
</organism>
<dbReference type="AlphaFoldDB" id="A0A3D9C2F2"/>
<evidence type="ECO:0000313" key="2">
    <source>
        <dbReference type="EMBL" id="REC59641.1"/>
    </source>
</evidence>
<keyword evidence="3" id="KW-1185">Reference proteome</keyword>
<evidence type="ECO:0000259" key="1">
    <source>
        <dbReference type="Pfam" id="PF10030"/>
    </source>
</evidence>
<comment type="caution">
    <text evidence="2">The sequence shown here is derived from an EMBL/GenBank/DDBJ whole genome shotgun (WGS) entry which is preliminary data.</text>
</comment>
<protein>
    <submittedName>
        <fullName evidence="2">DUF2272 domain-containing protein</fullName>
    </submittedName>
</protein>
<accession>A0A3D9C2F2</accession>
<dbReference type="EMBL" id="QNVT01000034">
    <property type="protein sequence ID" value="REC59641.1"/>
    <property type="molecule type" value="Genomic_DNA"/>
</dbReference>